<dbReference type="OrthoDB" id="27095at2759"/>
<name>A0A1Y2F2K0_9BASI</name>
<evidence type="ECO:0000313" key="9">
    <source>
        <dbReference type="Proteomes" id="UP000193467"/>
    </source>
</evidence>
<dbReference type="PANTHER" id="PTHR13605">
    <property type="entry name" value="ER MEMBRANE PROTEIN COMPLEX SUBUNIT 7"/>
    <property type="match status" value="1"/>
</dbReference>
<sequence length="190" mass="20028">MPSLSSLRSTRTILRQPVTNKATFRFEDVGPGEYVLKVLSRRQAFQTYAVNVAPLSEEVTASLYAFGVGPIPGTSLKHPLSIPSLGAIDYFEPAPSFDIIAMAKGNPMILMMAIAALSMFGLPKLLSMIDPEIAAEVQQNQADMHAKLASFGSMDVSGGLSKALAGSDGGSTPPVTVAGASEGKSKKKRK</sequence>
<feature type="region of interest" description="Disordered" evidence="6">
    <location>
        <begin position="162"/>
        <end position="190"/>
    </location>
</feature>
<organism evidence="8 9">
    <name type="scientific">Leucosporidium creatinivorum</name>
    <dbReference type="NCBI Taxonomy" id="106004"/>
    <lineage>
        <taxon>Eukaryota</taxon>
        <taxon>Fungi</taxon>
        <taxon>Dikarya</taxon>
        <taxon>Basidiomycota</taxon>
        <taxon>Pucciniomycotina</taxon>
        <taxon>Microbotryomycetes</taxon>
        <taxon>Leucosporidiales</taxon>
        <taxon>Leucosporidium</taxon>
    </lineage>
</organism>
<keyword evidence="5" id="KW-0472">Membrane</keyword>
<keyword evidence="3" id="KW-0732">Signal</keyword>
<proteinExistence type="predicted"/>
<evidence type="ECO:0000259" key="7">
    <source>
        <dbReference type="Pfam" id="PF09430"/>
    </source>
</evidence>
<evidence type="ECO:0000256" key="3">
    <source>
        <dbReference type="ARBA" id="ARBA00022729"/>
    </source>
</evidence>
<evidence type="ECO:0000256" key="4">
    <source>
        <dbReference type="ARBA" id="ARBA00022989"/>
    </source>
</evidence>
<keyword evidence="9" id="KW-1185">Reference proteome</keyword>
<dbReference type="PANTHER" id="PTHR13605:SF4">
    <property type="entry name" value="ER MEMBRANE PROTEIN COMPLEX SUBUNIT 7"/>
    <property type="match status" value="1"/>
</dbReference>
<dbReference type="STRING" id="106004.A0A1Y2F2K0"/>
<comment type="subcellular location">
    <subcellularLocation>
        <location evidence="1">Membrane</location>
        <topology evidence="1">Single-pass membrane protein</topology>
    </subcellularLocation>
</comment>
<evidence type="ECO:0000256" key="5">
    <source>
        <dbReference type="ARBA" id="ARBA00023136"/>
    </source>
</evidence>
<dbReference type="InParanoid" id="A0A1Y2F2K0"/>
<dbReference type="InterPro" id="IPR039163">
    <property type="entry name" value="EMC7"/>
</dbReference>
<accession>A0A1Y2F2K0</accession>
<comment type="caution">
    <text evidence="8">The sequence shown here is derived from an EMBL/GenBank/DDBJ whole genome shotgun (WGS) entry which is preliminary data.</text>
</comment>
<protein>
    <recommendedName>
        <fullName evidence="7">ER membrane protein complex subunit 7 beta-sandwich domain-containing protein</fullName>
    </recommendedName>
</protein>
<dbReference type="GO" id="GO:0072546">
    <property type="term" value="C:EMC complex"/>
    <property type="evidence" value="ECO:0007669"/>
    <property type="project" value="TreeGrafter"/>
</dbReference>
<evidence type="ECO:0000313" key="8">
    <source>
        <dbReference type="EMBL" id="ORY78073.1"/>
    </source>
</evidence>
<gene>
    <name evidence="8" type="ORF">BCR35DRAFT_111741</name>
</gene>
<dbReference type="Proteomes" id="UP000193467">
    <property type="component" value="Unassembled WGS sequence"/>
</dbReference>
<feature type="domain" description="ER membrane protein complex subunit 7 beta-sandwich" evidence="7">
    <location>
        <begin position="13"/>
        <end position="111"/>
    </location>
</feature>
<reference evidence="8 9" key="1">
    <citation type="submission" date="2016-07" db="EMBL/GenBank/DDBJ databases">
        <title>Pervasive Adenine N6-methylation of Active Genes in Fungi.</title>
        <authorList>
            <consortium name="DOE Joint Genome Institute"/>
            <person name="Mondo S.J."/>
            <person name="Dannebaum R.O."/>
            <person name="Kuo R.C."/>
            <person name="Labutti K."/>
            <person name="Haridas S."/>
            <person name="Kuo A."/>
            <person name="Salamov A."/>
            <person name="Ahrendt S.R."/>
            <person name="Lipzen A."/>
            <person name="Sullivan W."/>
            <person name="Andreopoulos W.B."/>
            <person name="Clum A."/>
            <person name="Lindquist E."/>
            <person name="Daum C."/>
            <person name="Ramamoorthy G.K."/>
            <person name="Gryganskyi A."/>
            <person name="Culley D."/>
            <person name="Magnuson J.K."/>
            <person name="James T.Y."/>
            <person name="O'Malley M.A."/>
            <person name="Stajich J.E."/>
            <person name="Spatafora J.W."/>
            <person name="Visel A."/>
            <person name="Grigoriev I.V."/>
        </authorList>
    </citation>
    <scope>NUCLEOTIDE SEQUENCE [LARGE SCALE GENOMIC DNA]</scope>
    <source>
        <strain evidence="8 9">62-1032</strain>
    </source>
</reference>
<evidence type="ECO:0000256" key="2">
    <source>
        <dbReference type="ARBA" id="ARBA00022692"/>
    </source>
</evidence>
<evidence type="ECO:0000256" key="6">
    <source>
        <dbReference type="SAM" id="MobiDB-lite"/>
    </source>
</evidence>
<evidence type="ECO:0000256" key="1">
    <source>
        <dbReference type="ARBA" id="ARBA00004167"/>
    </source>
</evidence>
<dbReference type="InterPro" id="IPR019008">
    <property type="entry name" value="Beta_sandwich_EMC7"/>
</dbReference>
<keyword evidence="2" id="KW-0812">Transmembrane</keyword>
<dbReference type="Pfam" id="PF09430">
    <property type="entry name" value="EMC7_beta-sandw"/>
    <property type="match status" value="1"/>
</dbReference>
<keyword evidence="4" id="KW-1133">Transmembrane helix</keyword>
<dbReference type="EMBL" id="MCGR01000030">
    <property type="protein sequence ID" value="ORY78073.1"/>
    <property type="molecule type" value="Genomic_DNA"/>
</dbReference>
<dbReference type="AlphaFoldDB" id="A0A1Y2F2K0"/>